<accession>A0A1W5ZVH2</accession>
<dbReference type="Proteomes" id="UP000192527">
    <property type="component" value="Chromosome"/>
</dbReference>
<dbReference type="GO" id="GO:0003839">
    <property type="term" value="F:gamma-glutamylcyclotransferase activity"/>
    <property type="evidence" value="ECO:0007669"/>
    <property type="project" value="InterPro"/>
</dbReference>
<evidence type="ECO:0000256" key="2">
    <source>
        <dbReference type="PIRSR" id="PIRSR617939-1"/>
    </source>
</evidence>
<dbReference type="AlphaFoldDB" id="A0A1W5ZVH2"/>
<keyword evidence="1" id="KW-0456">Lyase</keyword>
<dbReference type="STRING" id="402384.HM131_10970"/>
<feature type="active site" description="Proton acceptor" evidence="2">
    <location>
        <position position="207"/>
    </location>
</feature>
<proteinExistence type="predicted"/>
<dbReference type="SUPFAM" id="SSF110857">
    <property type="entry name" value="Gamma-glutamyl cyclotransferase-like"/>
    <property type="match status" value="2"/>
</dbReference>
<feature type="domain" description="Gamma-glutamylcyclotransferase AIG2-like" evidence="3">
    <location>
        <begin position="3"/>
        <end position="119"/>
    </location>
</feature>
<gene>
    <name evidence="4" type="ORF">HM131_10970</name>
</gene>
<evidence type="ECO:0000313" key="5">
    <source>
        <dbReference type="Proteomes" id="UP000192527"/>
    </source>
</evidence>
<dbReference type="RefSeq" id="WP_085029803.1">
    <property type="nucleotide sequence ID" value="NZ_CP020772.1"/>
</dbReference>
<sequence>MKVFVYGSLCKSLENHHYLKDAKLLSEHAWLYGELFSGFSYYPLLVKNPHAKTFGELYEINENTLNKLDRLEGFNQSDPDSLFQREKATVFIEDQPLEAYTYYFPHQRKGAPVPHGNWKVARMLKQKKLKYFAFGSCMDQERFRSGKVDHLFKNVLGCGKLDGYDLTFSHHKHDGGRADIIEKQGTRVEGIVYEISHEALHYLYKREGVYSNGYRPVVVEVELNNQLVSALSFTVIEKDTDLTPPLHYAREIHRGGSPYLSADYIESLEKRFMEDLPVKGFEKYLSEMK</sequence>
<name>A0A1W5ZVH2_9BACI</name>
<evidence type="ECO:0000313" key="4">
    <source>
        <dbReference type="EMBL" id="ARI77332.1"/>
    </source>
</evidence>
<dbReference type="InterPro" id="IPR009288">
    <property type="entry name" value="AIG2-like_dom"/>
</dbReference>
<dbReference type="InterPro" id="IPR017939">
    <property type="entry name" value="G-Glutamylcylcotransferase"/>
</dbReference>
<dbReference type="OrthoDB" id="8538589at2"/>
<dbReference type="EMBL" id="CP020772">
    <property type="protein sequence ID" value="ARI77332.1"/>
    <property type="molecule type" value="Genomic_DNA"/>
</dbReference>
<dbReference type="InterPro" id="IPR013024">
    <property type="entry name" value="GGCT-like"/>
</dbReference>
<reference evidence="4 5" key="1">
    <citation type="submission" date="2017-04" db="EMBL/GenBank/DDBJ databases">
        <title>The whole genome sequencing and assembly of Halobacillus mangrovi strain.</title>
        <authorList>
            <person name="Lee S.-J."/>
            <person name="Park M.-K."/>
            <person name="Kim J.-Y."/>
            <person name="Lee Y.-J."/>
            <person name="Yi H."/>
            <person name="Bahn Y.-S."/>
            <person name="Kim J.F."/>
            <person name="Lee D.-W."/>
        </authorList>
    </citation>
    <scope>NUCLEOTIDE SEQUENCE [LARGE SCALE GENOMIC DNA]</scope>
    <source>
        <strain evidence="4 5">KTB 131</strain>
    </source>
</reference>
<dbReference type="Pfam" id="PF13772">
    <property type="entry name" value="AIG2_2"/>
    <property type="match status" value="1"/>
</dbReference>
<dbReference type="KEGG" id="hmn:HM131_10970"/>
<evidence type="ECO:0000259" key="3">
    <source>
        <dbReference type="Pfam" id="PF06094"/>
    </source>
</evidence>
<keyword evidence="5" id="KW-1185">Reference proteome</keyword>
<evidence type="ECO:0000256" key="1">
    <source>
        <dbReference type="ARBA" id="ARBA00023239"/>
    </source>
</evidence>
<dbReference type="InterPro" id="IPR036568">
    <property type="entry name" value="GGCT-like_sf"/>
</dbReference>
<dbReference type="CDD" id="cd06661">
    <property type="entry name" value="GGCT_like"/>
    <property type="match status" value="2"/>
</dbReference>
<dbReference type="Gene3D" id="3.10.490.10">
    <property type="entry name" value="Gamma-glutamyl cyclotransferase-like"/>
    <property type="match status" value="2"/>
</dbReference>
<dbReference type="PANTHER" id="PTHR12935">
    <property type="entry name" value="GAMMA-GLUTAMYLCYCLOTRANSFERASE"/>
    <property type="match status" value="1"/>
</dbReference>
<dbReference type="PANTHER" id="PTHR12935:SF0">
    <property type="entry name" value="GAMMA-GLUTAMYLCYCLOTRANSFERASE"/>
    <property type="match status" value="1"/>
</dbReference>
<protein>
    <recommendedName>
        <fullName evidence="3">Gamma-glutamylcyclotransferase AIG2-like domain-containing protein</fullName>
    </recommendedName>
</protein>
<dbReference type="Pfam" id="PF06094">
    <property type="entry name" value="GGACT"/>
    <property type="match status" value="1"/>
</dbReference>
<organism evidence="4 5">
    <name type="scientific">Halobacillus mangrovi</name>
    <dbReference type="NCBI Taxonomy" id="402384"/>
    <lineage>
        <taxon>Bacteria</taxon>
        <taxon>Bacillati</taxon>
        <taxon>Bacillota</taxon>
        <taxon>Bacilli</taxon>
        <taxon>Bacillales</taxon>
        <taxon>Bacillaceae</taxon>
        <taxon>Halobacillus</taxon>
    </lineage>
</organism>